<dbReference type="PROSITE" id="PS00028">
    <property type="entry name" value="ZINC_FINGER_C2H2_1"/>
    <property type="match status" value="1"/>
</dbReference>
<protein>
    <recommendedName>
        <fullName evidence="1">C2H2-type domain-containing protein</fullName>
    </recommendedName>
</protein>
<dbReference type="Proteomes" id="UP000187203">
    <property type="component" value="Unassembled WGS sequence"/>
</dbReference>
<evidence type="ECO:0000313" key="3">
    <source>
        <dbReference type="Proteomes" id="UP000187203"/>
    </source>
</evidence>
<sequence length="117" mass="12891">MIAWSSFPFPATTDKYGLLTLPICCHHPFLTTVTIPHLQTPISTFKSDIPSHIPHGIILTPFLSSVFCLAGCHSCPSDFLSMGQLARHSLLHMASFFCPYGPTENPHIAPVHTTFFP</sequence>
<evidence type="ECO:0000259" key="1">
    <source>
        <dbReference type="PROSITE" id="PS00028"/>
    </source>
</evidence>
<name>A0A1R3JC44_9ROSI</name>
<evidence type="ECO:0000313" key="2">
    <source>
        <dbReference type="EMBL" id="OMO92408.1"/>
    </source>
</evidence>
<accession>A0A1R3JC44</accession>
<keyword evidence="3" id="KW-1185">Reference proteome</keyword>
<organism evidence="2 3">
    <name type="scientific">Corchorus olitorius</name>
    <dbReference type="NCBI Taxonomy" id="93759"/>
    <lineage>
        <taxon>Eukaryota</taxon>
        <taxon>Viridiplantae</taxon>
        <taxon>Streptophyta</taxon>
        <taxon>Embryophyta</taxon>
        <taxon>Tracheophyta</taxon>
        <taxon>Spermatophyta</taxon>
        <taxon>Magnoliopsida</taxon>
        <taxon>eudicotyledons</taxon>
        <taxon>Gunneridae</taxon>
        <taxon>Pentapetalae</taxon>
        <taxon>rosids</taxon>
        <taxon>malvids</taxon>
        <taxon>Malvales</taxon>
        <taxon>Malvaceae</taxon>
        <taxon>Grewioideae</taxon>
        <taxon>Apeibeae</taxon>
        <taxon>Corchorus</taxon>
    </lineage>
</organism>
<gene>
    <name evidence="2" type="ORF">COLO4_17586</name>
</gene>
<dbReference type="EMBL" id="AWUE01016365">
    <property type="protein sequence ID" value="OMO92408.1"/>
    <property type="molecule type" value="Genomic_DNA"/>
</dbReference>
<proteinExistence type="predicted"/>
<dbReference type="AlphaFoldDB" id="A0A1R3JC44"/>
<feature type="domain" description="C2H2-type" evidence="1">
    <location>
        <begin position="72"/>
        <end position="92"/>
    </location>
</feature>
<dbReference type="InterPro" id="IPR013087">
    <property type="entry name" value="Znf_C2H2_type"/>
</dbReference>
<comment type="caution">
    <text evidence="2">The sequence shown here is derived from an EMBL/GenBank/DDBJ whole genome shotgun (WGS) entry which is preliminary data.</text>
</comment>
<reference evidence="3" key="1">
    <citation type="submission" date="2013-09" db="EMBL/GenBank/DDBJ databases">
        <title>Corchorus olitorius genome sequencing.</title>
        <authorList>
            <person name="Alam M."/>
            <person name="Haque M.S."/>
            <person name="Islam M.S."/>
            <person name="Emdad E.M."/>
            <person name="Islam M.M."/>
            <person name="Ahmed B."/>
            <person name="Halim A."/>
            <person name="Hossen Q.M.M."/>
            <person name="Hossain M.Z."/>
            <person name="Ahmed R."/>
            <person name="Khan M.M."/>
            <person name="Islam R."/>
            <person name="Rashid M.M."/>
            <person name="Khan S.A."/>
            <person name="Rahman M.S."/>
            <person name="Alam M."/>
            <person name="Yahiya A.S."/>
            <person name="Khan M.S."/>
            <person name="Azam M.S."/>
            <person name="Haque T."/>
            <person name="Lashkar M.Z.H."/>
            <person name="Akhand A.I."/>
            <person name="Morshed G."/>
            <person name="Roy S."/>
            <person name="Uddin K.S."/>
            <person name="Rabeya T."/>
            <person name="Hossain A.S."/>
            <person name="Chowdhury A."/>
            <person name="Snigdha A.R."/>
            <person name="Mortoza M.S."/>
            <person name="Matin S.A."/>
            <person name="Hoque S.M.E."/>
            <person name="Islam M.K."/>
            <person name="Roy D.K."/>
            <person name="Haider R."/>
            <person name="Moosa M.M."/>
            <person name="Elias S.M."/>
            <person name="Hasan A.M."/>
            <person name="Jahan S."/>
            <person name="Shafiuddin M."/>
            <person name="Mahmood N."/>
            <person name="Shommy N.S."/>
        </authorList>
    </citation>
    <scope>NUCLEOTIDE SEQUENCE [LARGE SCALE GENOMIC DNA]</scope>
    <source>
        <strain evidence="3">cv. O-4</strain>
    </source>
</reference>